<keyword evidence="2" id="KW-1133">Transmembrane helix</keyword>
<feature type="compositionally biased region" description="Basic residues" evidence="1">
    <location>
        <begin position="424"/>
        <end position="435"/>
    </location>
</feature>
<feature type="region of interest" description="Disordered" evidence="1">
    <location>
        <begin position="407"/>
        <end position="443"/>
    </location>
</feature>
<feature type="transmembrane region" description="Helical" evidence="2">
    <location>
        <begin position="374"/>
        <end position="397"/>
    </location>
</feature>
<proteinExistence type="predicted"/>
<dbReference type="Proteomes" id="UP001362999">
    <property type="component" value="Unassembled WGS sequence"/>
</dbReference>
<gene>
    <name evidence="3" type="ORF">R3P38DRAFT_3473254</name>
</gene>
<protein>
    <submittedName>
        <fullName evidence="3">Uncharacterized protein</fullName>
    </submittedName>
</protein>
<keyword evidence="4" id="KW-1185">Reference proteome</keyword>
<accession>A0AAV9ZBA4</accession>
<organism evidence="3 4">
    <name type="scientific">Favolaschia claudopus</name>
    <dbReference type="NCBI Taxonomy" id="2862362"/>
    <lineage>
        <taxon>Eukaryota</taxon>
        <taxon>Fungi</taxon>
        <taxon>Dikarya</taxon>
        <taxon>Basidiomycota</taxon>
        <taxon>Agaricomycotina</taxon>
        <taxon>Agaricomycetes</taxon>
        <taxon>Agaricomycetidae</taxon>
        <taxon>Agaricales</taxon>
        <taxon>Marasmiineae</taxon>
        <taxon>Mycenaceae</taxon>
        <taxon>Favolaschia</taxon>
    </lineage>
</organism>
<feature type="compositionally biased region" description="Polar residues" evidence="1">
    <location>
        <begin position="407"/>
        <end position="422"/>
    </location>
</feature>
<evidence type="ECO:0000313" key="3">
    <source>
        <dbReference type="EMBL" id="KAK6977449.1"/>
    </source>
</evidence>
<keyword evidence="2" id="KW-0812">Transmembrane</keyword>
<evidence type="ECO:0000313" key="4">
    <source>
        <dbReference type="Proteomes" id="UP001362999"/>
    </source>
</evidence>
<dbReference type="AlphaFoldDB" id="A0AAV9ZBA4"/>
<evidence type="ECO:0000256" key="1">
    <source>
        <dbReference type="SAM" id="MobiDB-lite"/>
    </source>
</evidence>
<name>A0AAV9ZBA4_9AGAR</name>
<keyword evidence="2" id="KW-0472">Membrane</keyword>
<reference evidence="3 4" key="1">
    <citation type="journal article" date="2024" name="J Genomics">
        <title>Draft genome sequencing and assembly of Favolaschia claudopus CIRM-BRFM 2984 isolated from oak limbs.</title>
        <authorList>
            <person name="Navarro D."/>
            <person name="Drula E."/>
            <person name="Chaduli D."/>
            <person name="Cazenave R."/>
            <person name="Ahrendt S."/>
            <person name="Wang J."/>
            <person name="Lipzen A."/>
            <person name="Daum C."/>
            <person name="Barry K."/>
            <person name="Grigoriev I.V."/>
            <person name="Favel A."/>
            <person name="Rosso M.N."/>
            <person name="Martin F."/>
        </authorList>
    </citation>
    <scope>NUCLEOTIDE SEQUENCE [LARGE SCALE GENOMIC DNA]</scope>
    <source>
        <strain evidence="3 4">CIRM-BRFM 2984</strain>
    </source>
</reference>
<dbReference type="EMBL" id="JAWWNJ010000168">
    <property type="protein sequence ID" value="KAK6977449.1"/>
    <property type="molecule type" value="Genomic_DNA"/>
</dbReference>
<comment type="caution">
    <text evidence="3">The sequence shown here is derived from an EMBL/GenBank/DDBJ whole genome shotgun (WGS) entry which is preliminary data.</text>
</comment>
<sequence length="443" mass="48675">MSGHMSRVWSIHMALSKVFGQEIAVLGMVKFGRRPSTVRLSTSALNNGIFNRLKYFTHPPPSITYHQRTPRPLRAPARPKPLNMHRHPLTPRYHLLLGRRFLSLTSHRRFLPTAVARAPPPSLIIHRRQFTHLASLSCLANLVFSVVELLPCTAGSAPAFWNPRTTPFLRSPAIKCLPSATAPSSSRSELIAQQQHLSASACRPRALVDAVALPTPPHLAPPRTAGAGVVPGRPFRTLATARHAKSGPINLTHIATLSSMTFANLPLPSTSLPWFHDDFSTSSLQLVIAASTAVSIHPPLFVDFAAVVESYRRRRILFLPSLITTASQTHHPAELYQYISGYPHCSSIHRLQLATVDAAIINFNAVIASTAVAVAFPTIVVAFTTAVVAFTTAVVALSPSSQHHHAQTTLSLTTVPTAADTSNARRRRFRRRRRYPEHYPHTQ</sequence>
<evidence type="ECO:0000256" key="2">
    <source>
        <dbReference type="SAM" id="Phobius"/>
    </source>
</evidence>